<reference evidence="2 3" key="1">
    <citation type="journal article" date="2018" name="Nat. Ecol. Evol.">
        <title>Pezizomycetes genomes reveal the molecular basis of ectomycorrhizal truffle lifestyle.</title>
        <authorList>
            <person name="Murat C."/>
            <person name="Payen T."/>
            <person name="Noel B."/>
            <person name="Kuo A."/>
            <person name="Morin E."/>
            <person name="Chen J."/>
            <person name="Kohler A."/>
            <person name="Krizsan K."/>
            <person name="Balestrini R."/>
            <person name="Da Silva C."/>
            <person name="Montanini B."/>
            <person name="Hainaut M."/>
            <person name="Levati E."/>
            <person name="Barry K.W."/>
            <person name="Belfiori B."/>
            <person name="Cichocki N."/>
            <person name="Clum A."/>
            <person name="Dockter R.B."/>
            <person name="Fauchery L."/>
            <person name="Guy J."/>
            <person name="Iotti M."/>
            <person name="Le Tacon F."/>
            <person name="Lindquist E.A."/>
            <person name="Lipzen A."/>
            <person name="Malagnac F."/>
            <person name="Mello A."/>
            <person name="Molinier V."/>
            <person name="Miyauchi S."/>
            <person name="Poulain J."/>
            <person name="Riccioni C."/>
            <person name="Rubini A."/>
            <person name="Sitrit Y."/>
            <person name="Splivallo R."/>
            <person name="Traeger S."/>
            <person name="Wang M."/>
            <person name="Zifcakova L."/>
            <person name="Wipf D."/>
            <person name="Zambonelli A."/>
            <person name="Paolocci F."/>
            <person name="Nowrousian M."/>
            <person name="Ottonello S."/>
            <person name="Baldrian P."/>
            <person name="Spatafora J.W."/>
            <person name="Henrissat B."/>
            <person name="Nagy L.G."/>
            <person name="Aury J.M."/>
            <person name="Wincker P."/>
            <person name="Grigoriev I.V."/>
            <person name="Bonfante P."/>
            <person name="Martin F.M."/>
        </authorList>
    </citation>
    <scope>NUCLEOTIDE SEQUENCE [LARGE SCALE GENOMIC DNA]</scope>
    <source>
        <strain evidence="2 3">CCBAS932</strain>
    </source>
</reference>
<sequence>ISKKGYMNSIICLKYLENIFHPETSEIANGSWRLLIYDGFDSHLDPAVVNFCWNHRIIPYCLPAHTSHISQPLDVSVFSSLQNYYSEEVNKLQGRAITNDNFPNLLARARRKAFTEKNIKAGFRASGIVPLNPNVILNKLQRLDTPPPIAEFTTP</sequence>
<dbReference type="Proteomes" id="UP000277580">
    <property type="component" value="Unassembled WGS sequence"/>
</dbReference>
<protein>
    <submittedName>
        <fullName evidence="2">DDE-domain-containing protein</fullName>
    </submittedName>
</protein>
<dbReference type="OrthoDB" id="5425890at2759"/>
<dbReference type="InterPro" id="IPR004875">
    <property type="entry name" value="DDE_SF_endonuclease_dom"/>
</dbReference>
<dbReference type="InParanoid" id="A0A3N4KKR6"/>
<evidence type="ECO:0000313" key="2">
    <source>
        <dbReference type="EMBL" id="RPB11153.1"/>
    </source>
</evidence>
<accession>A0A3N4KKR6</accession>
<gene>
    <name evidence="2" type="ORF">P167DRAFT_465764</name>
</gene>
<name>A0A3N4KKR6_9PEZI</name>
<dbReference type="STRING" id="1392247.A0A3N4KKR6"/>
<feature type="domain" description="DDE-1" evidence="1">
    <location>
        <begin position="2"/>
        <end position="94"/>
    </location>
</feature>
<proteinExistence type="predicted"/>
<dbReference type="EMBL" id="ML119137">
    <property type="protein sequence ID" value="RPB11153.1"/>
    <property type="molecule type" value="Genomic_DNA"/>
</dbReference>
<feature type="non-terminal residue" evidence="2">
    <location>
        <position position="155"/>
    </location>
</feature>
<feature type="non-terminal residue" evidence="2">
    <location>
        <position position="1"/>
    </location>
</feature>
<keyword evidence="3" id="KW-1185">Reference proteome</keyword>
<dbReference type="GO" id="GO:0003676">
    <property type="term" value="F:nucleic acid binding"/>
    <property type="evidence" value="ECO:0007669"/>
    <property type="project" value="InterPro"/>
</dbReference>
<dbReference type="AlphaFoldDB" id="A0A3N4KKR6"/>
<evidence type="ECO:0000259" key="1">
    <source>
        <dbReference type="Pfam" id="PF03184"/>
    </source>
</evidence>
<organism evidence="2 3">
    <name type="scientific">Morchella conica CCBAS932</name>
    <dbReference type="NCBI Taxonomy" id="1392247"/>
    <lineage>
        <taxon>Eukaryota</taxon>
        <taxon>Fungi</taxon>
        <taxon>Dikarya</taxon>
        <taxon>Ascomycota</taxon>
        <taxon>Pezizomycotina</taxon>
        <taxon>Pezizomycetes</taxon>
        <taxon>Pezizales</taxon>
        <taxon>Morchellaceae</taxon>
        <taxon>Morchella</taxon>
    </lineage>
</organism>
<evidence type="ECO:0000313" key="3">
    <source>
        <dbReference type="Proteomes" id="UP000277580"/>
    </source>
</evidence>
<dbReference type="Pfam" id="PF03184">
    <property type="entry name" value="DDE_1"/>
    <property type="match status" value="1"/>
</dbReference>